<gene>
    <name evidence="2" type="ORF">ONB1V03_LOCUS10983</name>
</gene>
<evidence type="ECO:0000313" key="3">
    <source>
        <dbReference type="Proteomes" id="UP000728032"/>
    </source>
</evidence>
<dbReference type="OrthoDB" id="407674at2759"/>
<keyword evidence="3" id="KW-1185">Reference proteome</keyword>
<evidence type="ECO:0000259" key="1">
    <source>
        <dbReference type="Pfam" id="PF02931"/>
    </source>
</evidence>
<dbReference type="InterPro" id="IPR036734">
    <property type="entry name" value="Neur_chan_lig-bd_sf"/>
</dbReference>
<accession>A0A7R9M677</accession>
<feature type="domain" description="Neurotransmitter-gated ion-channel ligand-binding" evidence="1">
    <location>
        <begin position="54"/>
        <end position="171"/>
    </location>
</feature>
<proteinExistence type="predicted"/>
<dbReference type="SUPFAM" id="SSF63712">
    <property type="entry name" value="Nicotinic receptor ligand binding domain-like"/>
    <property type="match status" value="1"/>
</dbReference>
<dbReference type="InterPro" id="IPR006202">
    <property type="entry name" value="Neur_chan_lig-bd"/>
</dbReference>
<evidence type="ECO:0000313" key="2">
    <source>
        <dbReference type="EMBL" id="CAD7654336.1"/>
    </source>
</evidence>
<name>A0A7R9M677_9ACAR</name>
<sequence length="172" mass="20383">MTSTPIATIHPIKWIHIKNTTIFKLIMFLSIFISKLKCEVLHGKILDMNKVFPEDYDMLMPPKENGKATKVRFHVWVLGLDSIDEGSMTYVADIFMSQSWKDHRLKIPDDTAFYMNSTKSSQYRLLPIGWIKKMWRPDSFFKNAKQVIFQEMTIPNHYIWLYPDKTILYMVK</sequence>
<organism evidence="2">
    <name type="scientific">Oppiella nova</name>
    <dbReference type="NCBI Taxonomy" id="334625"/>
    <lineage>
        <taxon>Eukaryota</taxon>
        <taxon>Metazoa</taxon>
        <taxon>Ecdysozoa</taxon>
        <taxon>Arthropoda</taxon>
        <taxon>Chelicerata</taxon>
        <taxon>Arachnida</taxon>
        <taxon>Acari</taxon>
        <taxon>Acariformes</taxon>
        <taxon>Sarcoptiformes</taxon>
        <taxon>Oribatida</taxon>
        <taxon>Brachypylina</taxon>
        <taxon>Oppioidea</taxon>
        <taxon>Oppiidae</taxon>
        <taxon>Oppiella</taxon>
    </lineage>
</organism>
<dbReference type="AlphaFoldDB" id="A0A7R9M677"/>
<dbReference type="Proteomes" id="UP000728032">
    <property type="component" value="Unassembled WGS sequence"/>
</dbReference>
<dbReference type="EMBL" id="CAJPVJ010007829">
    <property type="protein sequence ID" value="CAG2171523.1"/>
    <property type="molecule type" value="Genomic_DNA"/>
</dbReference>
<protein>
    <recommendedName>
        <fullName evidence="1">Neurotransmitter-gated ion-channel ligand-binding domain-containing protein</fullName>
    </recommendedName>
</protein>
<reference evidence="2" key="1">
    <citation type="submission" date="2020-11" db="EMBL/GenBank/DDBJ databases">
        <authorList>
            <person name="Tran Van P."/>
        </authorList>
    </citation>
    <scope>NUCLEOTIDE SEQUENCE</scope>
</reference>
<dbReference type="Gene3D" id="2.70.170.10">
    <property type="entry name" value="Neurotransmitter-gated ion-channel ligand-binding domain"/>
    <property type="match status" value="1"/>
</dbReference>
<dbReference type="GO" id="GO:0005230">
    <property type="term" value="F:extracellular ligand-gated monoatomic ion channel activity"/>
    <property type="evidence" value="ECO:0007669"/>
    <property type="project" value="InterPro"/>
</dbReference>
<dbReference type="Pfam" id="PF02931">
    <property type="entry name" value="Neur_chan_LBD"/>
    <property type="match status" value="1"/>
</dbReference>
<dbReference type="GO" id="GO:0016020">
    <property type="term" value="C:membrane"/>
    <property type="evidence" value="ECO:0007669"/>
    <property type="project" value="InterPro"/>
</dbReference>
<dbReference type="EMBL" id="OC922654">
    <property type="protein sequence ID" value="CAD7654336.1"/>
    <property type="molecule type" value="Genomic_DNA"/>
</dbReference>